<proteinExistence type="predicted"/>
<name>A0A5N0TFB3_9GAMM</name>
<dbReference type="RefSeq" id="WP_150863275.1">
    <property type="nucleotide sequence ID" value="NZ_VYXP01000003.1"/>
</dbReference>
<accession>A0A5N0TFB3</accession>
<protein>
    <submittedName>
        <fullName evidence="3">Transporter</fullName>
    </submittedName>
</protein>
<dbReference type="InterPro" id="IPR025737">
    <property type="entry name" value="FApF"/>
</dbReference>
<evidence type="ECO:0000256" key="1">
    <source>
        <dbReference type="SAM" id="MobiDB-lite"/>
    </source>
</evidence>
<gene>
    <name evidence="3" type="ORF">F3N42_04925</name>
</gene>
<dbReference type="Proteomes" id="UP000325372">
    <property type="component" value="Unassembled WGS sequence"/>
</dbReference>
<organism evidence="3 4">
    <name type="scientific">Marinihelvus fidelis</name>
    <dbReference type="NCBI Taxonomy" id="2613842"/>
    <lineage>
        <taxon>Bacteria</taxon>
        <taxon>Pseudomonadati</taxon>
        <taxon>Pseudomonadota</taxon>
        <taxon>Gammaproteobacteria</taxon>
        <taxon>Chromatiales</taxon>
        <taxon>Wenzhouxiangellaceae</taxon>
        <taxon>Marinihelvus</taxon>
    </lineage>
</organism>
<dbReference type="EMBL" id="VYXP01000003">
    <property type="protein sequence ID" value="KAA9132566.1"/>
    <property type="molecule type" value="Genomic_DNA"/>
</dbReference>
<evidence type="ECO:0000256" key="2">
    <source>
        <dbReference type="SAM" id="SignalP"/>
    </source>
</evidence>
<sequence length="364" mass="39470">MNRTTLVAMLAATALAGPIPAIADHSEEGKEAAFADRHAPIGVMGDHLHARGEWMVSYRYMHMGMGGNLLGDQPISDDDIVTTIPNRFFGMPGQPPTLRIVPDTMDMDMHMVGMMYAPSDRVTLMAMLNWVEKDMDLTTYQGGMGTNVLGRFSTHTSGLADSSVSALIGLVDTPDNKVHAILGVSIPTGDLDETGQILTPMNMTPTVRLPYPMQLSSGTWDPVTGLSWSGWSGNGFGWGAQWRSTWRVEDNDEGYRLGDEHRLTGWGSYALSPAASVSLRLEYLDRGNVSGTDPLIMGPVQTADPDRLGGERLDLGLGLNLAGQGSLAGWRLAFEYLVPVEQDLDGPQMETDDTLTIGLQKSWD</sequence>
<keyword evidence="2" id="KW-0732">Signal</keyword>
<evidence type="ECO:0000313" key="4">
    <source>
        <dbReference type="Proteomes" id="UP000325372"/>
    </source>
</evidence>
<feature type="region of interest" description="Disordered" evidence="1">
    <location>
        <begin position="345"/>
        <end position="364"/>
    </location>
</feature>
<feature type="chain" id="PRO_5024286984" evidence="2">
    <location>
        <begin position="24"/>
        <end position="364"/>
    </location>
</feature>
<feature type="signal peptide" evidence="2">
    <location>
        <begin position="1"/>
        <end position="23"/>
    </location>
</feature>
<dbReference type="AlphaFoldDB" id="A0A5N0TFB3"/>
<comment type="caution">
    <text evidence="3">The sequence shown here is derived from an EMBL/GenBank/DDBJ whole genome shotgun (WGS) entry which is preliminary data.</text>
</comment>
<dbReference type="Pfam" id="PF13557">
    <property type="entry name" value="Phenol_MetA_deg"/>
    <property type="match status" value="1"/>
</dbReference>
<reference evidence="3 4" key="1">
    <citation type="submission" date="2019-09" db="EMBL/GenBank/DDBJ databases">
        <title>Wenzhouxiangella sp. Genome sequencing and assembly.</title>
        <authorList>
            <person name="Zhang R."/>
        </authorList>
    </citation>
    <scope>NUCLEOTIDE SEQUENCE [LARGE SCALE GENOMIC DNA]</scope>
    <source>
        <strain evidence="3 4">W260</strain>
    </source>
</reference>
<keyword evidence="4" id="KW-1185">Reference proteome</keyword>
<evidence type="ECO:0000313" key="3">
    <source>
        <dbReference type="EMBL" id="KAA9132566.1"/>
    </source>
</evidence>